<keyword evidence="9" id="KW-1185">Reference proteome</keyword>
<dbReference type="Proteomes" id="UP000242913">
    <property type="component" value="Unassembled WGS sequence"/>
</dbReference>
<protein>
    <submittedName>
        <fullName evidence="8">Transcription factor AP-2</fullName>
    </submittedName>
</protein>
<feature type="domain" description="Transcription factor AP-2 C-terminal" evidence="7">
    <location>
        <begin position="148"/>
        <end position="339"/>
    </location>
</feature>
<accession>A0A238BUQ3</accession>
<dbReference type="GO" id="GO:0000981">
    <property type="term" value="F:DNA-binding transcription factor activity, RNA polymerase II-specific"/>
    <property type="evidence" value="ECO:0007669"/>
    <property type="project" value="TreeGrafter"/>
</dbReference>
<dbReference type="GO" id="GO:0000977">
    <property type="term" value="F:RNA polymerase II transcription regulatory region sequence-specific DNA binding"/>
    <property type="evidence" value="ECO:0007669"/>
    <property type="project" value="TreeGrafter"/>
</dbReference>
<evidence type="ECO:0000256" key="1">
    <source>
        <dbReference type="ARBA" id="ARBA00004123"/>
    </source>
</evidence>
<dbReference type="Pfam" id="PF03299">
    <property type="entry name" value="TF_AP-2"/>
    <property type="match status" value="1"/>
</dbReference>
<dbReference type="InterPro" id="IPR013854">
    <property type="entry name" value="TF_AP2_C"/>
</dbReference>
<dbReference type="EMBL" id="KZ269997">
    <property type="protein sequence ID" value="OZC09079.1"/>
    <property type="molecule type" value="Genomic_DNA"/>
</dbReference>
<proteinExistence type="inferred from homology"/>
<dbReference type="GO" id="GO:0042127">
    <property type="term" value="P:regulation of cell population proliferation"/>
    <property type="evidence" value="ECO:0007669"/>
    <property type="project" value="TreeGrafter"/>
</dbReference>
<evidence type="ECO:0000313" key="8">
    <source>
        <dbReference type="EMBL" id="OZC09079.1"/>
    </source>
</evidence>
<evidence type="ECO:0000256" key="5">
    <source>
        <dbReference type="ARBA" id="ARBA00023163"/>
    </source>
</evidence>
<keyword evidence="3" id="KW-0805">Transcription regulation</keyword>
<evidence type="ECO:0000256" key="2">
    <source>
        <dbReference type="ARBA" id="ARBA00007770"/>
    </source>
</evidence>
<name>A0A238BUQ3_9BILA</name>
<keyword evidence="6" id="KW-0539">Nucleus</keyword>
<evidence type="ECO:0000313" key="9">
    <source>
        <dbReference type="Proteomes" id="UP000242913"/>
    </source>
</evidence>
<dbReference type="PRINTS" id="PR01748">
    <property type="entry name" value="AP2TNSCPFCT"/>
</dbReference>
<evidence type="ECO:0000259" key="7">
    <source>
        <dbReference type="Pfam" id="PF03299"/>
    </source>
</evidence>
<comment type="subcellular location">
    <subcellularLocation>
        <location evidence="1">Nucleus</location>
    </subcellularLocation>
</comment>
<dbReference type="PANTHER" id="PTHR10812">
    <property type="entry name" value="TRANSCRIPTION FACTOR AP-2"/>
    <property type="match status" value="1"/>
</dbReference>
<keyword evidence="5" id="KW-0804">Transcription</keyword>
<comment type="similarity">
    <text evidence="2">Belongs to the AP-2 family.</text>
</comment>
<dbReference type="GO" id="GO:0005634">
    <property type="term" value="C:nucleus"/>
    <property type="evidence" value="ECO:0007669"/>
    <property type="project" value="UniProtKB-SubCell"/>
</dbReference>
<keyword evidence="4" id="KW-0238">DNA-binding</keyword>
<evidence type="ECO:0000256" key="4">
    <source>
        <dbReference type="ARBA" id="ARBA00023125"/>
    </source>
</evidence>
<dbReference type="InterPro" id="IPR004979">
    <property type="entry name" value="TF_AP2"/>
</dbReference>
<sequence length="387" mass="42973">MMLPSSHKRANGTALLGRQIAGAQIDRIGTLLLEKKSLERKRPSSTQIYDDSDSVICSKRARTVKETLFNLLPALSTQNNCKRIKNEGNLISLDKTTNFNFDQSSPTALSSNESTGDEYNEDLGDFGSISSSPVLLTTVLPSTSTQTFCSVPGRLSLLCASSKYKVSVAELARRLSPPESLNASLLGGILRRAKSKNGGQTLRDQLEHIGLKLPAGRRKSTNVTLLTSLVEGEAQHLAKDFTNACLTEFPAKSIAQFRLKKCDTMSIIELEKEKEKFRAAKQLLSGFMDILRQDNNILFSNKEDNNMQSSMERFSLMTHTFGTPAILAGLSTFLMYVQESLDILSHQNTVKEFEVDNFIDSNVFCSQQINGVRLNDEIKKFDNQIRQ</sequence>
<organism evidence="8 9">
    <name type="scientific">Onchocerca flexuosa</name>
    <dbReference type="NCBI Taxonomy" id="387005"/>
    <lineage>
        <taxon>Eukaryota</taxon>
        <taxon>Metazoa</taxon>
        <taxon>Ecdysozoa</taxon>
        <taxon>Nematoda</taxon>
        <taxon>Chromadorea</taxon>
        <taxon>Rhabditida</taxon>
        <taxon>Spirurina</taxon>
        <taxon>Spiruromorpha</taxon>
        <taxon>Filarioidea</taxon>
        <taxon>Onchocercidae</taxon>
        <taxon>Onchocerca</taxon>
    </lineage>
</organism>
<reference evidence="8 9" key="1">
    <citation type="submission" date="2015-12" db="EMBL/GenBank/DDBJ databases">
        <title>Draft genome of the nematode, Onchocerca flexuosa.</title>
        <authorList>
            <person name="Mitreva M."/>
        </authorList>
    </citation>
    <scope>NUCLEOTIDE SEQUENCE [LARGE SCALE GENOMIC DNA]</scope>
    <source>
        <strain evidence="8">Red Deer</strain>
    </source>
</reference>
<dbReference type="AlphaFoldDB" id="A0A238BUQ3"/>
<evidence type="ECO:0000256" key="3">
    <source>
        <dbReference type="ARBA" id="ARBA00023015"/>
    </source>
</evidence>
<gene>
    <name evidence="8" type="ORF">X798_03826</name>
</gene>
<dbReference type="OrthoDB" id="6252992at2759"/>
<evidence type="ECO:0000256" key="6">
    <source>
        <dbReference type="ARBA" id="ARBA00023242"/>
    </source>
</evidence>
<dbReference type="PANTHER" id="PTHR10812:SF17">
    <property type="entry name" value="TRANSCRIPTION FACTOR AP-2, ISOFORM D"/>
    <property type="match status" value="1"/>
</dbReference>